<evidence type="ECO:0000256" key="1">
    <source>
        <dbReference type="SAM" id="MobiDB-lite"/>
    </source>
</evidence>
<dbReference type="EMBL" id="JAVFKM010000006">
    <property type="protein sequence ID" value="MEF3114500.1"/>
    <property type="molecule type" value="Genomic_DNA"/>
</dbReference>
<proteinExistence type="predicted"/>
<dbReference type="RefSeq" id="WP_331786930.1">
    <property type="nucleotide sequence ID" value="NZ_JAVFKM010000006.1"/>
</dbReference>
<accession>A0ABU7WUM7</accession>
<comment type="caution">
    <text evidence="2">The sequence shown here is derived from an EMBL/GenBank/DDBJ whole genome shotgun (WGS) entry which is preliminary data.</text>
</comment>
<organism evidence="2 3">
    <name type="scientific">Streptomyces chrestomyceticus</name>
    <dbReference type="NCBI Taxonomy" id="68185"/>
    <lineage>
        <taxon>Bacteria</taxon>
        <taxon>Bacillati</taxon>
        <taxon>Actinomycetota</taxon>
        <taxon>Actinomycetes</taxon>
        <taxon>Kitasatosporales</taxon>
        <taxon>Streptomycetaceae</taxon>
        <taxon>Streptomyces</taxon>
    </lineage>
</organism>
<feature type="compositionally biased region" description="Basic and acidic residues" evidence="1">
    <location>
        <begin position="1"/>
        <end position="12"/>
    </location>
</feature>
<feature type="region of interest" description="Disordered" evidence="1">
    <location>
        <begin position="1"/>
        <end position="20"/>
    </location>
</feature>
<dbReference type="Proteomes" id="UP001348265">
    <property type="component" value="Unassembled WGS sequence"/>
</dbReference>
<evidence type="ECO:0000313" key="2">
    <source>
        <dbReference type="EMBL" id="MEF3114500.1"/>
    </source>
</evidence>
<gene>
    <name evidence="2" type="ORF">RB636_15105</name>
</gene>
<name>A0ABU7WUM7_9ACTN</name>
<evidence type="ECO:0000313" key="3">
    <source>
        <dbReference type="Proteomes" id="UP001348265"/>
    </source>
</evidence>
<reference evidence="2 3" key="1">
    <citation type="submission" date="2023-08" db="EMBL/GenBank/DDBJ databases">
        <authorList>
            <person name="Sharma P."/>
            <person name="Verma V."/>
            <person name="Mohan M.K."/>
            <person name="Dubey A.K."/>
        </authorList>
    </citation>
    <scope>NUCLEOTIDE SEQUENCE [LARGE SCALE GENOMIC DNA]</scope>
    <source>
        <strain evidence="2 3">ADP4</strain>
    </source>
</reference>
<protein>
    <submittedName>
        <fullName evidence="2">Uncharacterized protein</fullName>
    </submittedName>
</protein>
<sequence length="210" mass="23299">MSEQNDRPTAREYHHKRPSRALVEASVDEQRAALAAYIADRPDLATFARDMVRAFEEHGAADARARLAAAGAARKEWKKYEREVPALILDGRDAGMSGAEIAATLGMNSSYVFRILREQVRYSYRIDVYDDPDIGPGWQADENGEGVADADEAGGFANPDELADELRQDMLGARRAHMAARVLFWKGPDMGPDDEAVYVREWPAADADDQ</sequence>
<keyword evidence="3" id="KW-1185">Reference proteome</keyword>